<protein>
    <submittedName>
        <fullName evidence="1">Uncharacterized protein</fullName>
    </submittedName>
</protein>
<dbReference type="Gramene" id="Pp3c9_13180V3.4">
    <property type="protein sequence ID" value="Pp3c9_13180V3.4"/>
    <property type="gene ID" value="Pp3c9_13180"/>
</dbReference>
<dbReference type="EnsemblPlants" id="Pp3c9_13180V3.4">
    <property type="protein sequence ID" value="Pp3c9_13180V3.4"/>
    <property type="gene ID" value="Pp3c9_13180"/>
</dbReference>
<sequence length="62" mass="7087">MPQVRIDMKVSRELLAHIFRNELWILPPPDHSDTMPKSHLVATEKLAKKMNEFGAARNNCGC</sequence>
<reference evidence="1" key="3">
    <citation type="submission" date="2020-12" db="UniProtKB">
        <authorList>
            <consortium name="EnsemblPlants"/>
        </authorList>
    </citation>
    <scope>IDENTIFICATION</scope>
</reference>
<keyword evidence="2" id="KW-1185">Reference proteome</keyword>
<dbReference type="InParanoid" id="A0A7I4ENT6"/>
<dbReference type="AlphaFoldDB" id="A0A7I4ENT6"/>
<organism evidence="1 2">
    <name type="scientific">Physcomitrium patens</name>
    <name type="common">Spreading-leaved earth moss</name>
    <name type="synonym">Physcomitrella patens</name>
    <dbReference type="NCBI Taxonomy" id="3218"/>
    <lineage>
        <taxon>Eukaryota</taxon>
        <taxon>Viridiplantae</taxon>
        <taxon>Streptophyta</taxon>
        <taxon>Embryophyta</taxon>
        <taxon>Bryophyta</taxon>
        <taxon>Bryophytina</taxon>
        <taxon>Bryopsida</taxon>
        <taxon>Funariidae</taxon>
        <taxon>Funariales</taxon>
        <taxon>Funariaceae</taxon>
        <taxon>Physcomitrium</taxon>
    </lineage>
</organism>
<reference evidence="1 2" key="2">
    <citation type="journal article" date="2018" name="Plant J.">
        <title>The Physcomitrella patens chromosome-scale assembly reveals moss genome structure and evolution.</title>
        <authorList>
            <person name="Lang D."/>
            <person name="Ullrich K.K."/>
            <person name="Murat F."/>
            <person name="Fuchs J."/>
            <person name="Jenkins J."/>
            <person name="Haas F.B."/>
            <person name="Piednoel M."/>
            <person name="Gundlach H."/>
            <person name="Van Bel M."/>
            <person name="Meyberg R."/>
            <person name="Vives C."/>
            <person name="Morata J."/>
            <person name="Symeonidi A."/>
            <person name="Hiss M."/>
            <person name="Muchero W."/>
            <person name="Kamisugi Y."/>
            <person name="Saleh O."/>
            <person name="Blanc G."/>
            <person name="Decker E.L."/>
            <person name="van Gessel N."/>
            <person name="Grimwood J."/>
            <person name="Hayes R.D."/>
            <person name="Graham S.W."/>
            <person name="Gunter L.E."/>
            <person name="McDaniel S.F."/>
            <person name="Hoernstein S.N.W."/>
            <person name="Larsson A."/>
            <person name="Li F.W."/>
            <person name="Perroud P.F."/>
            <person name="Phillips J."/>
            <person name="Ranjan P."/>
            <person name="Rokshar D.S."/>
            <person name="Rothfels C.J."/>
            <person name="Schneider L."/>
            <person name="Shu S."/>
            <person name="Stevenson D.W."/>
            <person name="Thummler F."/>
            <person name="Tillich M."/>
            <person name="Villarreal Aguilar J.C."/>
            <person name="Widiez T."/>
            <person name="Wong G.K."/>
            <person name="Wymore A."/>
            <person name="Zhang Y."/>
            <person name="Zimmer A.D."/>
            <person name="Quatrano R.S."/>
            <person name="Mayer K.F.X."/>
            <person name="Goodstein D."/>
            <person name="Casacuberta J.M."/>
            <person name="Vandepoele K."/>
            <person name="Reski R."/>
            <person name="Cuming A.C."/>
            <person name="Tuskan G.A."/>
            <person name="Maumus F."/>
            <person name="Salse J."/>
            <person name="Schmutz J."/>
            <person name="Rensing S.A."/>
        </authorList>
    </citation>
    <scope>NUCLEOTIDE SEQUENCE [LARGE SCALE GENOMIC DNA]</scope>
    <source>
        <strain evidence="1 2">cv. Gransden 2004</strain>
    </source>
</reference>
<evidence type="ECO:0000313" key="2">
    <source>
        <dbReference type="Proteomes" id="UP000006727"/>
    </source>
</evidence>
<proteinExistence type="predicted"/>
<dbReference type="Proteomes" id="UP000006727">
    <property type="component" value="Chromosome 9"/>
</dbReference>
<name>A0A7I4ENT6_PHYPA</name>
<evidence type="ECO:0000313" key="1">
    <source>
        <dbReference type="EnsemblPlants" id="Pp3c9_13180V3.4"/>
    </source>
</evidence>
<accession>A0A7I4ENT6</accession>
<reference evidence="1 2" key="1">
    <citation type="journal article" date="2008" name="Science">
        <title>The Physcomitrella genome reveals evolutionary insights into the conquest of land by plants.</title>
        <authorList>
            <person name="Rensing S."/>
            <person name="Lang D."/>
            <person name="Zimmer A."/>
            <person name="Terry A."/>
            <person name="Salamov A."/>
            <person name="Shapiro H."/>
            <person name="Nishiyama T."/>
            <person name="Perroud P.-F."/>
            <person name="Lindquist E."/>
            <person name="Kamisugi Y."/>
            <person name="Tanahashi T."/>
            <person name="Sakakibara K."/>
            <person name="Fujita T."/>
            <person name="Oishi K."/>
            <person name="Shin-I T."/>
            <person name="Kuroki Y."/>
            <person name="Toyoda A."/>
            <person name="Suzuki Y."/>
            <person name="Hashimoto A."/>
            <person name="Yamaguchi K."/>
            <person name="Sugano A."/>
            <person name="Kohara Y."/>
            <person name="Fujiyama A."/>
            <person name="Anterola A."/>
            <person name="Aoki S."/>
            <person name="Ashton N."/>
            <person name="Barbazuk W.B."/>
            <person name="Barker E."/>
            <person name="Bennetzen J."/>
            <person name="Bezanilla M."/>
            <person name="Blankenship R."/>
            <person name="Cho S.H."/>
            <person name="Dutcher S."/>
            <person name="Estelle M."/>
            <person name="Fawcett J.A."/>
            <person name="Gundlach H."/>
            <person name="Hanada K."/>
            <person name="Heyl A."/>
            <person name="Hicks K.A."/>
            <person name="Hugh J."/>
            <person name="Lohr M."/>
            <person name="Mayer K."/>
            <person name="Melkozernov A."/>
            <person name="Murata T."/>
            <person name="Nelson D."/>
            <person name="Pils B."/>
            <person name="Prigge M."/>
            <person name="Reiss B."/>
            <person name="Renner T."/>
            <person name="Rombauts S."/>
            <person name="Rushton P."/>
            <person name="Sanderfoot A."/>
            <person name="Schween G."/>
            <person name="Shiu S.-H."/>
            <person name="Stueber K."/>
            <person name="Theodoulou F.L."/>
            <person name="Tu H."/>
            <person name="Van de Peer Y."/>
            <person name="Verrier P.J."/>
            <person name="Waters E."/>
            <person name="Wood A."/>
            <person name="Yang L."/>
            <person name="Cove D."/>
            <person name="Cuming A."/>
            <person name="Hasebe M."/>
            <person name="Lucas S."/>
            <person name="Mishler D.B."/>
            <person name="Reski R."/>
            <person name="Grigoriev I."/>
            <person name="Quatrano R.S."/>
            <person name="Boore J.L."/>
        </authorList>
    </citation>
    <scope>NUCLEOTIDE SEQUENCE [LARGE SCALE GENOMIC DNA]</scope>
    <source>
        <strain evidence="1 2">cv. Gransden 2004</strain>
    </source>
</reference>
<dbReference type="EMBL" id="ABEU02000009">
    <property type="status" value="NOT_ANNOTATED_CDS"/>
    <property type="molecule type" value="Genomic_DNA"/>
</dbReference>